<dbReference type="AlphaFoldDB" id="A0A1S3HSV9"/>
<proteinExistence type="inferred from homology"/>
<gene>
    <name evidence="16" type="primary">LOC106157869</name>
</gene>
<keyword evidence="4 13" id="KW-0812">Transmembrane</keyword>
<dbReference type="GO" id="GO:0005789">
    <property type="term" value="C:endoplasmic reticulum membrane"/>
    <property type="evidence" value="ECO:0007669"/>
    <property type="project" value="UniProtKB-SubCell"/>
</dbReference>
<name>A0A1S3HSV9_LINAN</name>
<dbReference type="PANTHER" id="PTHR12924">
    <property type="entry name" value="TRANSLOCON-ASSOCIATED PROTEIN, ALPHA SUBUNIT"/>
    <property type="match status" value="1"/>
</dbReference>
<accession>A0A1S3HSV9</accession>
<keyword evidence="5 14" id="KW-0732">Signal</keyword>
<evidence type="ECO:0000256" key="1">
    <source>
        <dbReference type="ARBA" id="ARBA00004115"/>
    </source>
</evidence>
<evidence type="ECO:0000313" key="16">
    <source>
        <dbReference type="RefSeq" id="XP_013389108.1"/>
    </source>
</evidence>
<dbReference type="STRING" id="7574.A0A1S3HSV9"/>
<keyword evidence="6" id="KW-0256">Endoplasmic reticulum</keyword>
<evidence type="ECO:0000313" key="15">
    <source>
        <dbReference type="Proteomes" id="UP000085678"/>
    </source>
</evidence>
<dbReference type="OrthoDB" id="1926781at2759"/>
<evidence type="ECO:0000256" key="11">
    <source>
        <dbReference type="ARBA" id="ARBA00031071"/>
    </source>
</evidence>
<dbReference type="GeneID" id="106157869"/>
<evidence type="ECO:0000256" key="3">
    <source>
        <dbReference type="ARBA" id="ARBA00020280"/>
    </source>
</evidence>
<dbReference type="Proteomes" id="UP000085678">
    <property type="component" value="Unplaced"/>
</dbReference>
<evidence type="ECO:0000256" key="10">
    <source>
        <dbReference type="ARBA" id="ARBA00025854"/>
    </source>
</evidence>
<feature type="region of interest" description="Disordered" evidence="12">
    <location>
        <begin position="34"/>
        <end position="88"/>
    </location>
</feature>
<comment type="subunit">
    <text evidence="10">Heterotetramer of TRAP-alpha, TRAP-beta, TRAP-delta and TRAP-gamma. Interacts with palmitoylated calnexin (CALX), the interaction is required for efficient folding of glycosylated proteins.</text>
</comment>
<feature type="compositionally biased region" description="Acidic residues" evidence="12">
    <location>
        <begin position="34"/>
        <end position="57"/>
    </location>
</feature>
<dbReference type="InParanoid" id="A0A1S3HSV9"/>
<keyword evidence="15" id="KW-1185">Reference proteome</keyword>
<evidence type="ECO:0000256" key="8">
    <source>
        <dbReference type="ARBA" id="ARBA00023136"/>
    </source>
</evidence>
<dbReference type="Pfam" id="PF03896">
    <property type="entry name" value="TRAP_alpha"/>
    <property type="match status" value="1"/>
</dbReference>
<reference evidence="16" key="1">
    <citation type="submission" date="2025-08" db="UniProtKB">
        <authorList>
            <consortium name="RefSeq"/>
        </authorList>
    </citation>
    <scope>IDENTIFICATION</scope>
    <source>
        <tissue evidence="16">Gonads</tissue>
    </source>
</reference>
<evidence type="ECO:0000256" key="5">
    <source>
        <dbReference type="ARBA" id="ARBA00022729"/>
    </source>
</evidence>
<dbReference type="RefSeq" id="XP_013389108.1">
    <property type="nucleotide sequence ID" value="XM_013533654.2"/>
</dbReference>
<evidence type="ECO:0000256" key="2">
    <source>
        <dbReference type="ARBA" id="ARBA00006776"/>
    </source>
</evidence>
<dbReference type="KEGG" id="lak:106157869"/>
<feature type="chain" id="PRO_5010291712" description="Translocon-associated protein subunit alpha" evidence="14">
    <location>
        <begin position="24"/>
        <end position="302"/>
    </location>
</feature>
<feature type="compositionally biased region" description="Acidic residues" evidence="12">
    <location>
        <begin position="66"/>
        <end position="75"/>
    </location>
</feature>
<protein>
    <recommendedName>
        <fullName evidence="3">Translocon-associated protein subunit alpha</fullName>
    </recommendedName>
    <alternativeName>
        <fullName evidence="11">Signal sequence receptor subunit alpha</fullName>
    </alternativeName>
</protein>
<evidence type="ECO:0000256" key="4">
    <source>
        <dbReference type="ARBA" id="ARBA00022692"/>
    </source>
</evidence>
<keyword evidence="7 13" id="KW-1133">Transmembrane helix</keyword>
<feature type="region of interest" description="Disordered" evidence="12">
    <location>
        <begin position="270"/>
        <end position="302"/>
    </location>
</feature>
<feature type="signal peptide" evidence="14">
    <location>
        <begin position="1"/>
        <end position="23"/>
    </location>
</feature>
<keyword evidence="8 13" id="KW-0472">Membrane</keyword>
<feature type="transmembrane region" description="Helical" evidence="13">
    <location>
        <begin position="213"/>
        <end position="237"/>
    </location>
</feature>
<sequence>MTKFLGKFLLLLLLILPSTFMLAGNGVVSAAEDPIEDVVDGEEEDGTVEEEGAEDTGSEAAQTDKGDEEEEEEEEATLKPSPDADTSLLFTKPAGATTEFFGGSLVRLLVGFANSGEKDFIVESMDASFRYPQDYSFYIQNFTAARYNRLVEPKAQATFEYAFFPSEQFNGRPFGLSINLNYRDVEGNYFQDAVFNETVQIVESDEGLDGETFFLYVVLAALAVLLLVGAQQLVATFGKKRLGKPKSAVEMGTQNNADVDFDWIPKETLEALNKSPRKSPKQSPRQSPRERRTKRASGAGDE</sequence>
<evidence type="ECO:0000256" key="13">
    <source>
        <dbReference type="SAM" id="Phobius"/>
    </source>
</evidence>
<dbReference type="FunCoup" id="A0A1S3HSV9">
    <property type="interactions" value="2152"/>
</dbReference>
<evidence type="ECO:0000256" key="7">
    <source>
        <dbReference type="ARBA" id="ARBA00022989"/>
    </source>
</evidence>
<comment type="function">
    <text evidence="9">TRAP proteins are part of a complex whose function is to bind calcium to the ER membrane and thereby regulate the retention of ER resident proteins. May be involved in the recycling of the translocation apparatus after completion of the translocation process or may function as a membrane-bound chaperone facilitating folding of translocated proteins.</text>
</comment>
<evidence type="ECO:0000256" key="6">
    <source>
        <dbReference type="ARBA" id="ARBA00022824"/>
    </source>
</evidence>
<dbReference type="PANTHER" id="PTHR12924:SF0">
    <property type="entry name" value="TRANSLOCON-ASSOCIATED PROTEIN SUBUNIT ALPHA"/>
    <property type="match status" value="1"/>
</dbReference>
<comment type="subcellular location">
    <subcellularLocation>
        <location evidence="1">Endoplasmic reticulum membrane</location>
        <topology evidence="1">Single-pass type I membrane protein</topology>
    </subcellularLocation>
</comment>
<evidence type="ECO:0000256" key="14">
    <source>
        <dbReference type="SAM" id="SignalP"/>
    </source>
</evidence>
<comment type="similarity">
    <text evidence="2">Belongs to the TRAP-alpha family.</text>
</comment>
<dbReference type="InterPro" id="IPR005595">
    <property type="entry name" value="TRAP_alpha"/>
</dbReference>
<evidence type="ECO:0000256" key="9">
    <source>
        <dbReference type="ARBA" id="ARBA00025620"/>
    </source>
</evidence>
<organism evidence="15 16">
    <name type="scientific">Lingula anatina</name>
    <name type="common">Brachiopod</name>
    <name type="synonym">Lingula unguis</name>
    <dbReference type="NCBI Taxonomy" id="7574"/>
    <lineage>
        <taxon>Eukaryota</taxon>
        <taxon>Metazoa</taxon>
        <taxon>Spiralia</taxon>
        <taxon>Lophotrochozoa</taxon>
        <taxon>Brachiopoda</taxon>
        <taxon>Linguliformea</taxon>
        <taxon>Lingulata</taxon>
        <taxon>Lingulida</taxon>
        <taxon>Linguloidea</taxon>
        <taxon>Lingulidae</taxon>
        <taxon>Lingula</taxon>
    </lineage>
</organism>
<evidence type="ECO:0000256" key="12">
    <source>
        <dbReference type="SAM" id="MobiDB-lite"/>
    </source>
</evidence>